<dbReference type="OrthoDB" id="8926847at2759"/>
<protein>
    <recommendedName>
        <fullName evidence="4">Secretory calcium-binding phosphoprotein 5</fullName>
    </recommendedName>
</protein>
<keyword evidence="3" id="KW-1185">Reference proteome</keyword>
<dbReference type="AlphaFoldDB" id="A0A3P9A0N6"/>
<dbReference type="InParanoid" id="A0A3P9A0N6"/>
<evidence type="ECO:0008006" key="4">
    <source>
        <dbReference type="Google" id="ProtNLM"/>
    </source>
</evidence>
<organism evidence="2 3">
    <name type="scientific">Esox lucius</name>
    <name type="common">Northern pike</name>
    <dbReference type="NCBI Taxonomy" id="8010"/>
    <lineage>
        <taxon>Eukaryota</taxon>
        <taxon>Metazoa</taxon>
        <taxon>Chordata</taxon>
        <taxon>Craniata</taxon>
        <taxon>Vertebrata</taxon>
        <taxon>Euteleostomi</taxon>
        <taxon>Actinopterygii</taxon>
        <taxon>Neopterygii</taxon>
        <taxon>Teleostei</taxon>
        <taxon>Protacanthopterygii</taxon>
        <taxon>Esociformes</taxon>
        <taxon>Esocidae</taxon>
        <taxon>Esox</taxon>
    </lineage>
</organism>
<reference evidence="2" key="2">
    <citation type="submission" date="2020-02" db="EMBL/GenBank/DDBJ databases">
        <title>Esox lucius (northern pike) genome, fEsoLuc1, primary haplotype.</title>
        <authorList>
            <person name="Myers G."/>
            <person name="Karagic N."/>
            <person name="Meyer A."/>
            <person name="Pippel M."/>
            <person name="Reichard M."/>
            <person name="Winkler S."/>
            <person name="Tracey A."/>
            <person name="Sims Y."/>
            <person name="Howe K."/>
            <person name="Rhie A."/>
            <person name="Formenti G."/>
            <person name="Durbin R."/>
            <person name="Fedrigo O."/>
            <person name="Jarvis E.D."/>
        </authorList>
    </citation>
    <scope>NUCLEOTIDE SEQUENCE [LARGE SCALE GENOMIC DNA]</scope>
</reference>
<dbReference type="Proteomes" id="UP000265140">
    <property type="component" value="Chromosome 25"/>
</dbReference>
<reference evidence="3" key="1">
    <citation type="journal article" date="2014" name="PLoS ONE">
        <title>The genome and linkage map of the northern pike (Esox lucius): conserved synteny revealed between the salmonid sister group and the Neoteleostei.</title>
        <authorList>
            <person name="Rondeau E.B."/>
            <person name="Minkley D.R."/>
            <person name="Leong J.S."/>
            <person name="Messmer A.M."/>
            <person name="Jantzen J.R."/>
            <person name="von Schalburg K.R."/>
            <person name="Lemon C."/>
            <person name="Bird N.H."/>
            <person name="Koop B.F."/>
        </authorList>
    </citation>
    <scope>NUCLEOTIDE SEQUENCE</scope>
</reference>
<feature type="compositionally biased region" description="Polar residues" evidence="1">
    <location>
        <begin position="211"/>
        <end position="230"/>
    </location>
</feature>
<feature type="region of interest" description="Disordered" evidence="1">
    <location>
        <begin position="196"/>
        <end position="236"/>
    </location>
</feature>
<reference evidence="2" key="4">
    <citation type="submission" date="2025-09" db="UniProtKB">
        <authorList>
            <consortium name="Ensembl"/>
        </authorList>
    </citation>
    <scope>IDENTIFICATION</scope>
</reference>
<name>A0A3P9A0N6_ESOLU</name>
<dbReference type="Ensembl" id="ENSELUT00000021055.3">
    <property type="protein sequence ID" value="ENSELUP00000034366.1"/>
    <property type="gene ID" value="ENSELUG00000012910.3"/>
</dbReference>
<dbReference type="RefSeq" id="XP_019900621.1">
    <property type="nucleotide sequence ID" value="XM_020045062.1"/>
</dbReference>
<dbReference type="GeneID" id="109615557"/>
<dbReference type="KEGG" id="els:109615557"/>
<proteinExistence type="predicted"/>
<evidence type="ECO:0000313" key="3">
    <source>
        <dbReference type="Proteomes" id="UP000265140"/>
    </source>
</evidence>
<evidence type="ECO:0000313" key="2">
    <source>
        <dbReference type="Ensembl" id="ENSELUP00000034366.1"/>
    </source>
</evidence>
<dbReference type="OMA" id="SHGFIKY"/>
<dbReference type="FunCoup" id="A0A3P9A0N6">
    <property type="interactions" value="45"/>
</dbReference>
<dbReference type="GeneTree" id="ENSGT00390000005736"/>
<dbReference type="CTD" id="555679"/>
<evidence type="ECO:0000256" key="1">
    <source>
        <dbReference type="SAM" id="MobiDB-lite"/>
    </source>
</evidence>
<dbReference type="Bgee" id="ENSELUG00000012910">
    <property type="expression patterns" value="Expressed in nose and 4 other cell types or tissues"/>
</dbReference>
<dbReference type="STRING" id="8010.ENSELUP00000034366"/>
<sequence length="236" mass="26259">MAITCKSVGHSFRELENKSKVSVDWLNSELTWFKSTIDSSLLCINHQNCIQSSRINKDLVKMKITLLCLCLATSISAAPLKSFLNYLPHYGGPRQSGPPTQVNEALYPGGQPQPGLNGPVSMEIVFPQGFPGTGGQNGQQSYLSQAFIKYSLPKAPGRKSVEIYYPFDFVQQKMTNNPQMPQLPNMFPFEYQPQTMPQQIPNIPFPPYDTRLSQDPMQGAQQEQPAQTGQVPHGQP</sequence>
<accession>A0A3P9A0N6</accession>
<reference evidence="2" key="3">
    <citation type="submission" date="2025-08" db="UniProtKB">
        <authorList>
            <consortium name="Ensembl"/>
        </authorList>
    </citation>
    <scope>IDENTIFICATION</scope>
</reference>